<dbReference type="Gene3D" id="3.30.565.10">
    <property type="entry name" value="Histidine kinase-like ATPase, C-terminal domain"/>
    <property type="match status" value="1"/>
</dbReference>
<dbReference type="SUPFAM" id="SSF47384">
    <property type="entry name" value="Homodimeric domain of signal transducing histidine kinase"/>
    <property type="match status" value="1"/>
</dbReference>
<dbReference type="PRINTS" id="PR00344">
    <property type="entry name" value="BCTRLSENSOR"/>
</dbReference>
<evidence type="ECO:0000256" key="2">
    <source>
        <dbReference type="ARBA" id="ARBA00012438"/>
    </source>
</evidence>
<evidence type="ECO:0000256" key="8">
    <source>
        <dbReference type="ARBA" id="ARBA00023012"/>
    </source>
</evidence>
<gene>
    <name evidence="12" type="ORF">ENW48_01285</name>
</gene>
<evidence type="ECO:0000256" key="7">
    <source>
        <dbReference type="ARBA" id="ARBA00022840"/>
    </source>
</evidence>
<evidence type="ECO:0000256" key="4">
    <source>
        <dbReference type="ARBA" id="ARBA00022679"/>
    </source>
</evidence>
<reference evidence="12" key="1">
    <citation type="journal article" date="2020" name="mSystems">
        <title>Genome- and Community-Level Interaction Insights into Carbon Utilization and Element Cycling Functions of Hydrothermarchaeota in Hydrothermal Sediment.</title>
        <authorList>
            <person name="Zhou Z."/>
            <person name="Liu Y."/>
            <person name="Xu W."/>
            <person name="Pan J."/>
            <person name="Luo Z.H."/>
            <person name="Li M."/>
        </authorList>
    </citation>
    <scope>NUCLEOTIDE SEQUENCE [LARGE SCALE GENOMIC DNA]</scope>
    <source>
        <strain evidence="12">SpSt-853</strain>
    </source>
</reference>
<evidence type="ECO:0000256" key="1">
    <source>
        <dbReference type="ARBA" id="ARBA00000085"/>
    </source>
</evidence>
<dbReference type="InterPro" id="IPR036097">
    <property type="entry name" value="HisK_dim/P_sf"/>
</dbReference>
<dbReference type="Gene3D" id="3.30.450.20">
    <property type="entry name" value="PAS domain"/>
    <property type="match status" value="2"/>
</dbReference>
<name>A0A7C5AKF9_9BACT</name>
<evidence type="ECO:0000256" key="3">
    <source>
        <dbReference type="ARBA" id="ARBA00022553"/>
    </source>
</evidence>
<dbReference type="CDD" id="cd00130">
    <property type="entry name" value="PAS"/>
    <property type="match status" value="1"/>
</dbReference>
<keyword evidence="10" id="KW-0812">Transmembrane</keyword>
<evidence type="ECO:0000256" key="5">
    <source>
        <dbReference type="ARBA" id="ARBA00022741"/>
    </source>
</evidence>
<evidence type="ECO:0000259" key="11">
    <source>
        <dbReference type="PROSITE" id="PS50109"/>
    </source>
</evidence>
<evidence type="ECO:0000256" key="9">
    <source>
        <dbReference type="SAM" id="Coils"/>
    </source>
</evidence>
<dbReference type="InterPro" id="IPR000014">
    <property type="entry name" value="PAS"/>
</dbReference>
<dbReference type="Pfam" id="PF02518">
    <property type="entry name" value="HATPase_c"/>
    <property type="match status" value="1"/>
</dbReference>
<dbReference type="InterPro" id="IPR003594">
    <property type="entry name" value="HATPase_dom"/>
</dbReference>
<dbReference type="PANTHER" id="PTHR43065:SF46">
    <property type="entry name" value="C4-DICARBOXYLATE TRANSPORT SENSOR PROTEIN DCTB"/>
    <property type="match status" value="1"/>
</dbReference>
<dbReference type="SUPFAM" id="SSF55785">
    <property type="entry name" value="PYP-like sensor domain (PAS domain)"/>
    <property type="match status" value="1"/>
</dbReference>
<feature type="domain" description="Histidine kinase" evidence="11">
    <location>
        <begin position="529"/>
        <end position="746"/>
    </location>
</feature>
<dbReference type="InterPro" id="IPR013656">
    <property type="entry name" value="PAS_4"/>
</dbReference>
<feature type="coiled-coil region" evidence="9">
    <location>
        <begin position="365"/>
        <end position="396"/>
    </location>
</feature>
<dbReference type="GO" id="GO:0000155">
    <property type="term" value="F:phosphorelay sensor kinase activity"/>
    <property type="evidence" value="ECO:0007669"/>
    <property type="project" value="InterPro"/>
</dbReference>
<feature type="coiled-coil region" evidence="9">
    <location>
        <begin position="51"/>
        <end position="78"/>
    </location>
</feature>
<evidence type="ECO:0000256" key="10">
    <source>
        <dbReference type="SAM" id="Phobius"/>
    </source>
</evidence>
<proteinExistence type="predicted"/>
<keyword evidence="8" id="KW-0902">Two-component regulatory system</keyword>
<keyword evidence="10" id="KW-1133">Transmembrane helix</keyword>
<keyword evidence="3" id="KW-0597">Phosphoprotein</keyword>
<dbReference type="Gene3D" id="1.10.287.130">
    <property type="match status" value="1"/>
</dbReference>
<dbReference type="InterPro" id="IPR035965">
    <property type="entry name" value="PAS-like_dom_sf"/>
</dbReference>
<feature type="transmembrane region" description="Helical" evidence="10">
    <location>
        <begin position="338"/>
        <end position="358"/>
    </location>
</feature>
<keyword evidence="4" id="KW-0808">Transferase</keyword>
<keyword evidence="6 12" id="KW-0418">Kinase</keyword>
<dbReference type="CDD" id="cd00082">
    <property type="entry name" value="HisKA"/>
    <property type="match status" value="1"/>
</dbReference>
<dbReference type="InterPro" id="IPR004358">
    <property type="entry name" value="Sig_transdc_His_kin-like_C"/>
</dbReference>
<sequence>MRRLKFFSSTVALPLLLLFNLLLLGTGIYLGFKSANQMRDIVREDFNQQQLSLARHTASLLEQDLEFLKRELATLNFSPSVQYLEPLTWANRMRATLASVREEGVVEIRRLEAEGKRAFVVDERSLEHILSGDFTTDPCLVWASHPENKGRIYVGPVSNEIPNLVGRLIMPLAMPTYEESADESHPHPTGRWNGVLVFYLDAQILAEKFTRNIRSGKTGYAWIIDNQGLFLSHPEREFIGKNAFTVRKARMPAISFDAINEIQRQKMLTGKEGWGTYISGWHAGQEGEINKLIAYSPVNLGRGAYGSPSHSSLTWSVAVVAPESEVLGVVHSLYLRQFLLQVIIGLVVLSGTIVFLNYRYERQFSDTLEEELERQKKRLQKTEARYQALVENAQDLIYTVSPDGRLESLNRSAAELFAKGLGLKSPGEVDPHMFLGWSLYEIFSQRSAEFHLEWMEEVKAKGKSPSKRHQVTIGDQEFWFSTSIVGLKDETGQIYAYEVISRNVTGRKAIEDRLISMEKLASLGTLAAGVAHEINNPMTVILGFTEHLLEKTEDNPDIQETLKIIEEEGLKCKKIVENLLTFARSPERTEKSTDINALLEKMVAVVKNTLLTKKIRLHVNLTPDLPRVNGDPTELQQVFINLVNNAMDAMRGGGELSLITRMAKDGKRVAIEVSDTGNGIPRNIQTKIFDPFFTTKQPGVGTGLGLSIVYGIVTKFGGTVSFSSFPAEEYPEKHGTTFTVYLPLASAQEAEASMEVPEQLAAIVN</sequence>
<dbReference type="PROSITE" id="PS50109">
    <property type="entry name" value="HIS_KIN"/>
    <property type="match status" value="1"/>
</dbReference>
<dbReference type="CDD" id="cd12912">
    <property type="entry name" value="PDC2_MCP_like"/>
    <property type="match status" value="1"/>
</dbReference>
<dbReference type="EC" id="2.7.13.3" evidence="2"/>
<comment type="catalytic activity">
    <reaction evidence="1">
        <text>ATP + protein L-histidine = ADP + protein N-phospho-L-histidine.</text>
        <dbReference type="EC" id="2.7.13.3"/>
    </reaction>
</comment>
<dbReference type="AlphaFoldDB" id="A0A7C5AKF9"/>
<dbReference type="Pfam" id="PF08448">
    <property type="entry name" value="PAS_4"/>
    <property type="match status" value="1"/>
</dbReference>
<dbReference type="NCBIfam" id="TIGR00229">
    <property type="entry name" value="sensory_box"/>
    <property type="match status" value="1"/>
</dbReference>
<dbReference type="SMART" id="SM00388">
    <property type="entry name" value="HisKA"/>
    <property type="match status" value="1"/>
</dbReference>
<dbReference type="InterPro" id="IPR003661">
    <property type="entry name" value="HisK_dim/P_dom"/>
</dbReference>
<keyword evidence="7" id="KW-0067">ATP-binding</keyword>
<dbReference type="GO" id="GO:0005524">
    <property type="term" value="F:ATP binding"/>
    <property type="evidence" value="ECO:0007669"/>
    <property type="project" value="UniProtKB-KW"/>
</dbReference>
<dbReference type="SMART" id="SM00387">
    <property type="entry name" value="HATPase_c"/>
    <property type="match status" value="1"/>
</dbReference>
<organism evidence="12">
    <name type="scientific">Desulfobacca acetoxidans</name>
    <dbReference type="NCBI Taxonomy" id="60893"/>
    <lineage>
        <taxon>Bacteria</taxon>
        <taxon>Pseudomonadati</taxon>
        <taxon>Thermodesulfobacteriota</taxon>
        <taxon>Desulfobaccia</taxon>
        <taxon>Desulfobaccales</taxon>
        <taxon>Desulfobaccaceae</taxon>
        <taxon>Desulfobacca</taxon>
    </lineage>
</organism>
<dbReference type="InterPro" id="IPR005467">
    <property type="entry name" value="His_kinase_dom"/>
</dbReference>
<evidence type="ECO:0000256" key="6">
    <source>
        <dbReference type="ARBA" id="ARBA00022777"/>
    </source>
</evidence>
<keyword evidence="5" id="KW-0547">Nucleotide-binding</keyword>
<dbReference type="EMBL" id="DTKJ01000014">
    <property type="protein sequence ID" value="HGZ10834.1"/>
    <property type="molecule type" value="Genomic_DNA"/>
</dbReference>
<evidence type="ECO:0000313" key="12">
    <source>
        <dbReference type="EMBL" id="HGZ10834.1"/>
    </source>
</evidence>
<dbReference type="SUPFAM" id="SSF55874">
    <property type="entry name" value="ATPase domain of HSP90 chaperone/DNA topoisomerase II/histidine kinase"/>
    <property type="match status" value="1"/>
</dbReference>
<protein>
    <recommendedName>
        <fullName evidence="2">histidine kinase</fullName>
        <ecNumber evidence="2">2.7.13.3</ecNumber>
    </recommendedName>
</protein>
<dbReference type="Pfam" id="PF00512">
    <property type="entry name" value="HisKA"/>
    <property type="match status" value="1"/>
</dbReference>
<dbReference type="InterPro" id="IPR036890">
    <property type="entry name" value="HATPase_C_sf"/>
</dbReference>
<comment type="caution">
    <text evidence="12">The sequence shown here is derived from an EMBL/GenBank/DDBJ whole genome shotgun (WGS) entry which is preliminary data.</text>
</comment>
<keyword evidence="10" id="KW-0472">Membrane</keyword>
<accession>A0A7C5AKF9</accession>
<keyword evidence="9" id="KW-0175">Coiled coil</keyword>
<dbReference type="PANTHER" id="PTHR43065">
    <property type="entry name" value="SENSOR HISTIDINE KINASE"/>
    <property type="match status" value="1"/>
</dbReference>
<feature type="transmembrane region" description="Helical" evidence="10">
    <location>
        <begin position="12"/>
        <end position="32"/>
    </location>
</feature>